<keyword evidence="3" id="KW-1185">Reference proteome</keyword>
<dbReference type="EMBL" id="ACZI02000001">
    <property type="protein sequence ID" value="EFV12055.1"/>
    <property type="molecule type" value="Genomic_DNA"/>
</dbReference>
<comment type="caution">
    <text evidence="2">The sequence shown here is derived from an EMBL/GenBank/DDBJ whole genome shotgun (WGS) entry which is preliminary data.</text>
</comment>
<dbReference type="HOGENOM" id="CLU_127583_1_0_11"/>
<feature type="signal peptide" evidence="1">
    <location>
        <begin position="1"/>
        <end position="22"/>
    </location>
</feature>
<dbReference type="STRING" id="679197.HMPREF9336_03086"/>
<dbReference type="AlphaFoldDB" id="E5XUB4"/>
<keyword evidence="1" id="KW-0732">Signal</keyword>
<dbReference type="OrthoDB" id="4412570at2"/>
<dbReference type="InterPro" id="IPR019719">
    <property type="entry name" value="DUF2599"/>
</dbReference>
<evidence type="ECO:0008006" key="4">
    <source>
        <dbReference type="Google" id="ProtNLM"/>
    </source>
</evidence>
<dbReference type="eggNOG" id="ENOG5033526">
    <property type="taxonomic scope" value="Bacteria"/>
</dbReference>
<protein>
    <recommendedName>
        <fullName evidence="4">DUF2599 domain-containing protein</fullName>
    </recommendedName>
</protein>
<evidence type="ECO:0000256" key="1">
    <source>
        <dbReference type="SAM" id="SignalP"/>
    </source>
</evidence>
<gene>
    <name evidence="2" type="ORF">HMPREF9336_03086</name>
</gene>
<evidence type="ECO:0000313" key="2">
    <source>
        <dbReference type="EMBL" id="EFV12055.1"/>
    </source>
</evidence>
<reference evidence="2 3" key="1">
    <citation type="journal article" date="2011" name="Stand. Genomic Sci.">
        <title>High quality draft genome sequence of Segniliparus rugosus CDC 945(T)= (ATCC BAA-974(T)).</title>
        <authorList>
            <person name="Earl A.M."/>
            <person name="Desjardins C.A."/>
            <person name="Fitzgerald M.G."/>
            <person name="Arachchi H.M."/>
            <person name="Zeng Q."/>
            <person name="Mehta T."/>
            <person name="Griggs A."/>
            <person name="Birren B.W."/>
            <person name="Toney N.C."/>
            <person name="Carr J."/>
            <person name="Posey J."/>
            <person name="Butler W.R."/>
        </authorList>
    </citation>
    <scope>NUCLEOTIDE SEQUENCE [LARGE SCALE GENOMIC DNA]</scope>
    <source>
        <strain evidence="3">ATCC BAA-974 / DSM 45345 / CCUG 50838 / CIP 108380 / JCM 13579 / CDC 945</strain>
    </source>
</reference>
<dbReference type="Pfam" id="PF10783">
    <property type="entry name" value="DUF2599"/>
    <property type="match status" value="1"/>
</dbReference>
<sequence>MRALAPALALGALLGWWPSALADPVFIDHVAWTNTPDGPSLHVFPTQAGRDAPADEQGEAWAEVLRLAPDADSPSMREQFDCHQSFAKAKESWNLEPWRPVVGVAALLASACNPGKKEGPQT</sequence>
<feature type="chain" id="PRO_5003202970" description="DUF2599 domain-containing protein" evidence="1">
    <location>
        <begin position="23"/>
        <end position="122"/>
    </location>
</feature>
<evidence type="ECO:0000313" key="3">
    <source>
        <dbReference type="Proteomes" id="UP000004816"/>
    </source>
</evidence>
<organism evidence="2 3">
    <name type="scientific">Segniliparus rugosus (strain ATCC BAA-974 / DSM 45345 / CCUG 50838 / CIP 108380 / JCM 13579 / CDC 945)</name>
    <dbReference type="NCBI Taxonomy" id="679197"/>
    <lineage>
        <taxon>Bacteria</taxon>
        <taxon>Bacillati</taxon>
        <taxon>Actinomycetota</taxon>
        <taxon>Actinomycetes</taxon>
        <taxon>Mycobacteriales</taxon>
        <taxon>Segniliparaceae</taxon>
        <taxon>Segniliparus</taxon>
    </lineage>
</organism>
<accession>E5XUB4</accession>
<name>E5XUB4_SEGRC</name>
<proteinExistence type="predicted"/>
<dbReference type="Proteomes" id="UP000004816">
    <property type="component" value="Unassembled WGS sequence"/>
</dbReference>